<dbReference type="Proteomes" id="UP000183090">
    <property type="component" value="Unassembled WGS sequence"/>
</dbReference>
<evidence type="ECO:0000313" key="3">
    <source>
        <dbReference type="EMBL" id="SFK53329.1"/>
    </source>
</evidence>
<name>A0A0F7HJN1_9STAP</name>
<protein>
    <recommendedName>
        <fullName evidence="6">Lipoprotein</fullName>
    </recommendedName>
</protein>
<feature type="region of interest" description="Disordered" evidence="1">
    <location>
        <begin position="229"/>
        <end position="248"/>
    </location>
</feature>
<reference evidence="2 4" key="1">
    <citation type="journal article" date="2015" name="Int. J. Syst. Evol. Microbiol.">
        <title>Complete genome sequence of Salinicoccus halodurans H3B36, isolated from the Qaidam Basin in China.</title>
        <authorList>
            <person name="Jiang K."/>
            <person name="Xue Y."/>
            <person name="Ma Y."/>
        </authorList>
    </citation>
    <scope>NUCLEOTIDE SEQUENCE [LARGE SCALE GENOMIC DNA]</scope>
    <source>
        <strain evidence="2 4">H3B36</strain>
    </source>
</reference>
<sequence>MKAKFLIFASVFLCGCSQDADQSVKQEDFQAKPPKLITMDHYSLPLDTSGNREETAGETILSDDNAEYSRPDHAASEEVTGGTRMIKHTADEVTDIDDLAVKVNDIHSEITKIWNRSFVPMYNRYHRNGIGNEEVAEALETLHEDYRGLEQQVQSIKVPDYFSTQHNAEVEELKSDLSLAISNRTLALIEFKLMNGSGDSGMHTELLDIHTENSLKYMGSAEEHLETLEDMPPDDHSSVENELVTTSK</sequence>
<evidence type="ECO:0000256" key="1">
    <source>
        <dbReference type="SAM" id="MobiDB-lite"/>
    </source>
</evidence>
<evidence type="ECO:0008006" key="6">
    <source>
        <dbReference type="Google" id="ProtNLM"/>
    </source>
</evidence>
<keyword evidence="4" id="KW-1185">Reference proteome</keyword>
<accession>A0A0F7HJN1</accession>
<evidence type="ECO:0000313" key="5">
    <source>
        <dbReference type="Proteomes" id="UP000183090"/>
    </source>
</evidence>
<dbReference type="KEGG" id="shv:AAT16_04915"/>
<dbReference type="PROSITE" id="PS51257">
    <property type="entry name" value="PROKAR_LIPOPROTEIN"/>
    <property type="match status" value="1"/>
</dbReference>
<dbReference type="EMBL" id="CP011366">
    <property type="protein sequence ID" value="AKG73609.1"/>
    <property type="molecule type" value="Genomic_DNA"/>
</dbReference>
<evidence type="ECO:0000313" key="2">
    <source>
        <dbReference type="EMBL" id="AKG73609.1"/>
    </source>
</evidence>
<evidence type="ECO:0000313" key="4">
    <source>
        <dbReference type="Proteomes" id="UP000034029"/>
    </source>
</evidence>
<organism evidence="3 5">
    <name type="scientific">Salinicoccus halodurans</name>
    <dbReference type="NCBI Taxonomy" id="407035"/>
    <lineage>
        <taxon>Bacteria</taxon>
        <taxon>Bacillati</taxon>
        <taxon>Bacillota</taxon>
        <taxon>Bacilli</taxon>
        <taxon>Bacillales</taxon>
        <taxon>Staphylococcaceae</taxon>
        <taxon>Salinicoccus</taxon>
    </lineage>
</organism>
<dbReference type="EMBL" id="FOTB01000001">
    <property type="protein sequence ID" value="SFK53329.1"/>
    <property type="molecule type" value="Genomic_DNA"/>
</dbReference>
<reference evidence="3 5" key="3">
    <citation type="submission" date="2016-10" db="EMBL/GenBank/DDBJ databases">
        <authorList>
            <person name="Varghese N."/>
            <person name="Submissions S."/>
        </authorList>
    </citation>
    <scope>NUCLEOTIDE SEQUENCE [LARGE SCALE GENOMIC DNA]</scope>
    <source>
        <strain evidence="3 5">CGMCC 1.6501</strain>
    </source>
</reference>
<proteinExistence type="predicted"/>
<feature type="compositionally biased region" description="Basic and acidic residues" evidence="1">
    <location>
        <begin position="229"/>
        <end position="239"/>
    </location>
</feature>
<dbReference type="AlphaFoldDB" id="A0A0F7HJN1"/>
<reference evidence="4" key="2">
    <citation type="submission" date="2015-04" db="EMBL/GenBank/DDBJ databases">
        <title>Complete genome sequence of Salinicoccus halodurans strain H3B36, isolated from the Qaidam basin of China.</title>
        <authorList>
            <person name="Ma Y."/>
            <person name="Jiang K."/>
            <person name="Xue Y."/>
        </authorList>
    </citation>
    <scope>NUCLEOTIDE SEQUENCE [LARGE SCALE GENOMIC DNA]</scope>
    <source>
        <strain evidence="4">H3B36</strain>
    </source>
</reference>
<gene>
    <name evidence="2" type="ORF">AAT16_04915</name>
    <name evidence="3" type="ORF">SAMN05216235_0220</name>
</gene>
<dbReference type="RefSeq" id="WP_046789799.1">
    <property type="nucleotide sequence ID" value="NZ_CP011366.1"/>
</dbReference>
<dbReference type="OrthoDB" id="2389074at2"/>
<dbReference type="Proteomes" id="UP000034029">
    <property type="component" value="Chromosome"/>
</dbReference>